<feature type="binding site" evidence="8">
    <location>
        <begin position="31"/>
        <end position="38"/>
    </location>
    <ligand>
        <name>ATP</name>
        <dbReference type="ChEBI" id="CHEBI:30616"/>
    </ligand>
</feature>
<dbReference type="OrthoDB" id="9773087at2"/>
<dbReference type="Pfam" id="PF02569">
    <property type="entry name" value="Pantoate_ligase"/>
    <property type="match status" value="1"/>
</dbReference>
<keyword evidence="4 8" id="KW-0566">Pantothenate biosynthesis</keyword>
<organism evidence="9 10">
    <name type="scientific">Thioalkalivibrio paradoxus ARh 1</name>
    <dbReference type="NCBI Taxonomy" id="713585"/>
    <lineage>
        <taxon>Bacteria</taxon>
        <taxon>Pseudomonadati</taxon>
        <taxon>Pseudomonadota</taxon>
        <taxon>Gammaproteobacteria</taxon>
        <taxon>Chromatiales</taxon>
        <taxon>Ectothiorhodospiraceae</taxon>
        <taxon>Thioalkalivibrio</taxon>
    </lineage>
</organism>
<protein>
    <recommendedName>
        <fullName evidence="8">Pantothenate synthetase</fullName>
        <shortName evidence="8">PS</shortName>
        <ecNumber evidence="8">6.3.2.1</ecNumber>
    </recommendedName>
    <alternativeName>
        <fullName evidence="8">Pantoate--beta-alanine ligase</fullName>
    </alternativeName>
    <alternativeName>
        <fullName evidence="8">Pantoate-activating enzyme</fullName>
    </alternativeName>
</protein>
<dbReference type="Gene3D" id="3.30.1300.10">
    <property type="entry name" value="Pantoate-beta-alanine ligase, C-terminal domain"/>
    <property type="match status" value="1"/>
</dbReference>
<dbReference type="Proteomes" id="UP000005289">
    <property type="component" value="Chromosome"/>
</dbReference>
<dbReference type="GO" id="GO:0004592">
    <property type="term" value="F:pantoate-beta-alanine ligase activity"/>
    <property type="evidence" value="ECO:0007669"/>
    <property type="project" value="UniProtKB-UniRule"/>
</dbReference>
<dbReference type="Gene3D" id="3.40.50.620">
    <property type="entry name" value="HUPs"/>
    <property type="match status" value="1"/>
</dbReference>
<keyword evidence="8" id="KW-0963">Cytoplasm</keyword>
<comment type="pathway">
    <text evidence="1 8">Cofactor biosynthesis; (R)-pantothenate biosynthesis; (R)-pantothenate from (R)-pantoate and beta-alanine: step 1/1.</text>
</comment>
<feature type="binding site" evidence="8">
    <location>
        <position position="155"/>
    </location>
    <ligand>
        <name>(R)-pantoate</name>
        <dbReference type="ChEBI" id="CHEBI:15980"/>
    </ligand>
</feature>
<evidence type="ECO:0000256" key="6">
    <source>
        <dbReference type="ARBA" id="ARBA00022840"/>
    </source>
</evidence>
<dbReference type="NCBIfam" id="TIGR00125">
    <property type="entry name" value="cyt_tran_rel"/>
    <property type="match status" value="1"/>
</dbReference>
<evidence type="ECO:0000256" key="7">
    <source>
        <dbReference type="ARBA" id="ARBA00048258"/>
    </source>
</evidence>
<dbReference type="GO" id="GO:0015940">
    <property type="term" value="P:pantothenate biosynthetic process"/>
    <property type="evidence" value="ECO:0007669"/>
    <property type="project" value="UniProtKB-UniRule"/>
</dbReference>
<accession>W0DKZ1</accession>
<dbReference type="AlphaFoldDB" id="W0DKZ1"/>
<feature type="binding site" evidence="8">
    <location>
        <begin position="149"/>
        <end position="152"/>
    </location>
    <ligand>
        <name>ATP</name>
        <dbReference type="ChEBI" id="CHEBI:30616"/>
    </ligand>
</feature>
<dbReference type="FunFam" id="3.40.50.620:FF:000013">
    <property type="entry name" value="Pantothenate synthetase"/>
    <property type="match status" value="1"/>
</dbReference>
<evidence type="ECO:0000313" key="9">
    <source>
        <dbReference type="EMBL" id="AHE99126.1"/>
    </source>
</evidence>
<dbReference type="NCBIfam" id="TIGR00018">
    <property type="entry name" value="panC"/>
    <property type="match status" value="1"/>
</dbReference>
<dbReference type="InterPro" id="IPR042176">
    <property type="entry name" value="Pantoate_ligase_C"/>
</dbReference>
<comment type="function">
    <text evidence="8">Catalyzes the condensation of pantoate with beta-alanine in an ATP-dependent reaction via a pantoyl-adenylate intermediate.</text>
</comment>
<dbReference type="SUPFAM" id="SSF52374">
    <property type="entry name" value="Nucleotidylyl transferase"/>
    <property type="match status" value="1"/>
</dbReference>
<comment type="subcellular location">
    <subcellularLocation>
        <location evidence="8">Cytoplasm</location>
    </subcellularLocation>
</comment>
<dbReference type="UniPathway" id="UPA00028">
    <property type="reaction ID" value="UER00005"/>
</dbReference>
<feature type="binding site" evidence="8">
    <location>
        <position position="62"/>
    </location>
    <ligand>
        <name>(R)-pantoate</name>
        <dbReference type="ChEBI" id="CHEBI:15980"/>
    </ligand>
</feature>
<sequence length="284" mass="31615">MRIVYDRRQVAALCREWRRRDSQVLAFVPTMGNLHAGHLALVRHARERGDRVLVSVFVNPMQFDRSDDLERYPRTLDADAKKLAEAGVDALFCPEPAEMYPQGHPPARVTVPQLSGILEGASRPGHFDGVATVVAKLFNLVQPDVAVFGEKDHQQLKLIEAMVAALNFPVLIDAVPTVREPDGLALSSRNGQLSESARGRAPELYRSLQEAAAVCLEAPDRWPAVFAEATAQARERLREAGFEPDYVEVRRRSDLQEPAADDRELILLAAAWLDGTRLIDNLRL</sequence>
<keyword evidence="5 8" id="KW-0547">Nucleotide-binding</keyword>
<proteinExistence type="inferred from homology"/>
<dbReference type="InterPro" id="IPR004821">
    <property type="entry name" value="Cyt_trans-like"/>
</dbReference>
<gene>
    <name evidence="8 9" type="primary">panC</name>
    <name evidence="9" type="ORF">THITH_13620</name>
</gene>
<dbReference type="GO" id="GO:0005524">
    <property type="term" value="F:ATP binding"/>
    <property type="evidence" value="ECO:0007669"/>
    <property type="project" value="UniProtKB-KW"/>
</dbReference>
<keyword evidence="10" id="KW-1185">Reference proteome</keyword>
<evidence type="ECO:0000256" key="4">
    <source>
        <dbReference type="ARBA" id="ARBA00022655"/>
    </source>
</evidence>
<name>W0DKZ1_9GAMM</name>
<dbReference type="HAMAP" id="MF_00158">
    <property type="entry name" value="PanC"/>
    <property type="match status" value="1"/>
</dbReference>
<feature type="active site" description="Proton donor" evidence="8">
    <location>
        <position position="38"/>
    </location>
</feature>
<dbReference type="RefSeq" id="WP_006748909.1">
    <property type="nucleotide sequence ID" value="NZ_CP007029.1"/>
</dbReference>
<keyword evidence="6 8" id="KW-0067">ATP-binding</keyword>
<dbReference type="InterPro" id="IPR003721">
    <property type="entry name" value="Pantoate_ligase"/>
</dbReference>
<comment type="catalytic activity">
    <reaction evidence="7 8">
        <text>(R)-pantoate + beta-alanine + ATP = (R)-pantothenate + AMP + diphosphate + H(+)</text>
        <dbReference type="Rhea" id="RHEA:10912"/>
        <dbReference type="ChEBI" id="CHEBI:15378"/>
        <dbReference type="ChEBI" id="CHEBI:15980"/>
        <dbReference type="ChEBI" id="CHEBI:29032"/>
        <dbReference type="ChEBI" id="CHEBI:30616"/>
        <dbReference type="ChEBI" id="CHEBI:33019"/>
        <dbReference type="ChEBI" id="CHEBI:57966"/>
        <dbReference type="ChEBI" id="CHEBI:456215"/>
        <dbReference type="EC" id="6.3.2.1"/>
    </reaction>
</comment>
<feature type="binding site" evidence="8">
    <location>
        <position position="62"/>
    </location>
    <ligand>
        <name>beta-alanine</name>
        <dbReference type="ChEBI" id="CHEBI:57966"/>
    </ligand>
</feature>
<evidence type="ECO:0000256" key="1">
    <source>
        <dbReference type="ARBA" id="ARBA00004990"/>
    </source>
</evidence>
<evidence type="ECO:0000313" key="10">
    <source>
        <dbReference type="Proteomes" id="UP000005289"/>
    </source>
</evidence>
<evidence type="ECO:0000256" key="8">
    <source>
        <dbReference type="HAMAP-Rule" id="MF_00158"/>
    </source>
</evidence>
<feature type="binding site" evidence="8">
    <location>
        <begin position="186"/>
        <end position="189"/>
    </location>
    <ligand>
        <name>ATP</name>
        <dbReference type="ChEBI" id="CHEBI:30616"/>
    </ligand>
</feature>
<comment type="miscellaneous">
    <text evidence="8">The reaction proceeds by a bi uni uni bi ping pong mechanism.</text>
</comment>
<dbReference type="GO" id="GO:0005829">
    <property type="term" value="C:cytosol"/>
    <property type="evidence" value="ECO:0007669"/>
    <property type="project" value="TreeGrafter"/>
</dbReference>
<feature type="binding site" evidence="8">
    <location>
        <position position="178"/>
    </location>
    <ligand>
        <name>ATP</name>
        <dbReference type="ChEBI" id="CHEBI:30616"/>
    </ligand>
</feature>
<comment type="similarity">
    <text evidence="2 8">Belongs to the pantothenate synthetase family.</text>
</comment>
<reference evidence="9 10" key="1">
    <citation type="submission" date="2013-12" db="EMBL/GenBank/DDBJ databases">
        <authorList>
            <consortium name="DOE Joint Genome Institute"/>
            <person name="Muyzer G."/>
            <person name="Huntemann M."/>
            <person name="Han J."/>
            <person name="Chen A."/>
            <person name="Kyrpides N."/>
            <person name="Mavromatis K."/>
            <person name="Markowitz V."/>
            <person name="Palaniappan K."/>
            <person name="Ivanova N."/>
            <person name="Schaumberg A."/>
            <person name="Pati A."/>
            <person name="Liolios K."/>
            <person name="Nordberg H.P."/>
            <person name="Cantor M.N."/>
            <person name="Hua S.X."/>
            <person name="Woyke T."/>
        </authorList>
    </citation>
    <scope>NUCLEOTIDE SEQUENCE [LARGE SCALE GENOMIC DNA]</scope>
    <source>
        <strain evidence="9 10">ARh 1</strain>
    </source>
</reference>
<evidence type="ECO:0000256" key="2">
    <source>
        <dbReference type="ARBA" id="ARBA00009256"/>
    </source>
</evidence>
<dbReference type="HOGENOM" id="CLU_047148_0_0_6"/>
<dbReference type="KEGG" id="tti:THITH_13620"/>
<dbReference type="PANTHER" id="PTHR21299:SF1">
    <property type="entry name" value="PANTOATE--BETA-ALANINE LIGASE"/>
    <property type="match status" value="1"/>
</dbReference>
<keyword evidence="3 8" id="KW-0436">Ligase</keyword>
<dbReference type="PANTHER" id="PTHR21299">
    <property type="entry name" value="CYTIDYLATE KINASE/PANTOATE-BETA-ALANINE LIGASE"/>
    <property type="match status" value="1"/>
</dbReference>
<dbReference type="CDD" id="cd00560">
    <property type="entry name" value="PanC"/>
    <property type="match status" value="1"/>
</dbReference>
<comment type="subunit">
    <text evidence="8">Homodimer.</text>
</comment>
<dbReference type="EMBL" id="CP007029">
    <property type="protein sequence ID" value="AHE99126.1"/>
    <property type="molecule type" value="Genomic_DNA"/>
</dbReference>
<dbReference type="EC" id="6.3.2.1" evidence="8"/>
<evidence type="ECO:0000256" key="5">
    <source>
        <dbReference type="ARBA" id="ARBA00022741"/>
    </source>
</evidence>
<dbReference type="InterPro" id="IPR014729">
    <property type="entry name" value="Rossmann-like_a/b/a_fold"/>
</dbReference>
<dbReference type="STRING" id="713585.THITH_13620"/>
<evidence type="ECO:0000256" key="3">
    <source>
        <dbReference type="ARBA" id="ARBA00022598"/>
    </source>
</evidence>